<proteinExistence type="predicted"/>
<comment type="caution">
    <text evidence="6">The sequence shown here is derived from an EMBL/GenBank/DDBJ whole genome shotgun (WGS) entry which is preliminary data.</text>
</comment>
<evidence type="ECO:0000256" key="1">
    <source>
        <dbReference type="ARBA" id="ARBA00023015"/>
    </source>
</evidence>
<sequence length="210" mass="22166">MTHHKTHSQPKLPTRDRVLDAAERLLAVGSAAFSMRELAEEAGVSFATPFNQFGSKAAIMLALSARLIASMQQKFAQASLPDTASARALLAVDIAVSVMLAAPGVNRAIMAAIGAPSDDPGEVSSRSAALWAEAFGDGKALLPATRPLALAILPNQLATAFRGVLSFWTAGEIPDRLLKKRARAAAATVLLGFVSREDRIHLICLLQEVS</sequence>
<dbReference type="EMBL" id="JBEPTQ010000002">
    <property type="protein sequence ID" value="MET4718908.1"/>
    <property type="molecule type" value="Genomic_DNA"/>
</dbReference>
<dbReference type="Proteomes" id="UP001549291">
    <property type="component" value="Unassembled WGS sequence"/>
</dbReference>
<dbReference type="InterPro" id="IPR001647">
    <property type="entry name" value="HTH_TetR"/>
</dbReference>
<gene>
    <name evidence="6" type="ORF">ABIF63_003014</name>
</gene>
<evidence type="ECO:0000256" key="3">
    <source>
        <dbReference type="ARBA" id="ARBA00023163"/>
    </source>
</evidence>
<evidence type="ECO:0000256" key="4">
    <source>
        <dbReference type="PROSITE-ProRule" id="PRU00335"/>
    </source>
</evidence>
<dbReference type="InterPro" id="IPR009057">
    <property type="entry name" value="Homeodomain-like_sf"/>
</dbReference>
<dbReference type="InterPro" id="IPR050109">
    <property type="entry name" value="HTH-type_TetR-like_transc_reg"/>
</dbReference>
<accession>A0ABV2RPQ8</accession>
<reference evidence="6 7" key="1">
    <citation type="submission" date="2024-06" db="EMBL/GenBank/DDBJ databases">
        <title>Genomic Encyclopedia of Type Strains, Phase V (KMG-V): Genome sequencing to study the core and pangenomes of soil and plant-associated prokaryotes.</title>
        <authorList>
            <person name="Whitman W."/>
        </authorList>
    </citation>
    <scope>NUCLEOTIDE SEQUENCE [LARGE SCALE GENOMIC DNA]</scope>
    <source>
        <strain evidence="6 7">USDA 160</strain>
    </source>
</reference>
<dbReference type="PANTHER" id="PTHR30055:SF234">
    <property type="entry name" value="HTH-TYPE TRANSCRIPTIONAL REGULATOR BETI"/>
    <property type="match status" value="1"/>
</dbReference>
<evidence type="ECO:0000259" key="5">
    <source>
        <dbReference type="PROSITE" id="PS50977"/>
    </source>
</evidence>
<dbReference type="PANTHER" id="PTHR30055">
    <property type="entry name" value="HTH-TYPE TRANSCRIPTIONAL REGULATOR RUTR"/>
    <property type="match status" value="1"/>
</dbReference>
<evidence type="ECO:0000313" key="6">
    <source>
        <dbReference type="EMBL" id="MET4718908.1"/>
    </source>
</evidence>
<dbReference type="Pfam" id="PF00440">
    <property type="entry name" value="TetR_N"/>
    <property type="match status" value="1"/>
</dbReference>
<protein>
    <submittedName>
        <fullName evidence="6">AcrR family transcriptional regulator</fullName>
    </submittedName>
</protein>
<dbReference type="SUPFAM" id="SSF46689">
    <property type="entry name" value="Homeodomain-like"/>
    <property type="match status" value="1"/>
</dbReference>
<feature type="DNA-binding region" description="H-T-H motif" evidence="4">
    <location>
        <begin position="34"/>
        <end position="53"/>
    </location>
</feature>
<dbReference type="RefSeq" id="WP_354270091.1">
    <property type="nucleotide sequence ID" value="NZ_JBEPTQ010000002.1"/>
</dbReference>
<keyword evidence="2 4" id="KW-0238">DNA-binding</keyword>
<organism evidence="6 7">
    <name type="scientific">Bradyrhizobium japonicum</name>
    <dbReference type="NCBI Taxonomy" id="375"/>
    <lineage>
        <taxon>Bacteria</taxon>
        <taxon>Pseudomonadati</taxon>
        <taxon>Pseudomonadota</taxon>
        <taxon>Alphaproteobacteria</taxon>
        <taxon>Hyphomicrobiales</taxon>
        <taxon>Nitrobacteraceae</taxon>
        <taxon>Bradyrhizobium</taxon>
    </lineage>
</organism>
<keyword evidence="1" id="KW-0805">Transcription regulation</keyword>
<keyword evidence="7" id="KW-1185">Reference proteome</keyword>
<dbReference type="Gene3D" id="1.10.357.10">
    <property type="entry name" value="Tetracycline Repressor, domain 2"/>
    <property type="match status" value="1"/>
</dbReference>
<feature type="domain" description="HTH tetR-type" evidence="5">
    <location>
        <begin position="12"/>
        <end position="71"/>
    </location>
</feature>
<keyword evidence="3" id="KW-0804">Transcription</keyword>
<dbReference type="PROSITE" id="PS50977">
    <property type="entry name" value="HTH_TETR_2"/>
    <property type="match status" value="1"/>
</dbReference>
<name>A0ABV2RPQ8_BRAJP</name>
<evidence type="ECO:0000256" key="2">
    <source>
        <dbReference type="ARBA" id="ARBA00023125"/>
    </source>
</evidence>
<evidence type="ECO:0000313" key="7">
    <source>
        <dbReference type="Proteomes" id="UP001549291"/>
    </source>
</evidence>